<gene>
    <name evidence="2" type="ORF">CgunFtcFv8_011014</name>
</gene>
<comment type="caution">
    <text evidence="2">The sequence shown here is derived from an EMBL/GenBank/DDBJ whole genome shotgun (WGS) entry which is preliminary data.</text>
</comment>
<evidence type="ECO:0000256" key="1">
    <source>
        <dbReference type="SAM" id="MobiDB-lite"/>
    </source>
</evidence>
<accession>A0AAN8HVM2</accession>
<keyword evidence="3" id="KW-1185">Reference proteome</keyword>
<dbReference type="AlphaFoldDB" id="A0AAN8HVM2"/>
<dbReference type="EMBL" id="JAURVH010001517">
    <property type="protein sequence ID" value="KAK5929813.1"/>
    <property type="molecule type" value="Genomic_DNA"/>
</dbReference>
<feature type="compositionally biased region" description="Basic and acidic residues" evidence="1">
    <location>
        <begin position="71"/>
        <end position="91"/>
    </location>
</feature>
<sequence length="91" mass="9631">MLTHLAVPTAYSAYLSCQIQAALLTVPKLPRSPYLLCGHCSTPAQETSPLALQTEGMCLLGDGTGEIRGLTAERGRSETAGEERGRDGGRQ</sequence>
<reference evidence="2 3" key="1">
    <citation type="journal article" date="2023" name="Mol. Biol. Evol.">
        <title>Genomics of Secondarily Temperate Adaptation in the Only Non-Antarctic Icefish.</title>
        <authorList>
            <person name="Rivera-Colon A.G."/>
            <person name="Rayamajhi N."/>
            <person name="Minhas B.F."/>
            <person name="Madrigal G."/>
            <person name="Bilyk K.T."/>
            <person name="Yoon V."/>
            <person name="Hune M."/>
            <person name="Gregory S."/>
            <person name="Cheng C.H.C."/>
            <person name="Catchen J.M."/>
        </authorList>
    </citation>
    <scope>NUCLEOTIDE SEQUENCE [LARGE SCALE GENOMIC DNA]</scope>
    <source>
        <tissue evidence="2">White muscle</tissue>
    </source>
</reference>
<name>A0AAN8HVM2_CHAGU</name>
<feature type="region of interest" description="Disordered" evidence="1">
    <location>
        <begin position="69"/>
        <end position="91"/>
    </location>
</feature>
<dbReference type="Proteomes" id="UP001331515">
    <property type="component" value="Unassembled WGS sequence"/>
</dbReference>
<evidence type="ECO:0000313" key="2">
    <source>
        <dbReference type="EMBL" id="KAK5929813.1"/>
    </source>
</evidence>
<organism evidence="2 3">
    <name type="scientific">Champsocephalus gunnari</name>
    <name type="common">Mackerel icefish</name>
    <dbReference type="NCBI Taxonomy" id="52237"/>
    <lineage>
        <taxon>Eukaryota</taxon>
        <taxon>Metazoa</taxon>
        <taxon>Chordata</taxon>
        <taxon>Craniata</taxon>
        <taxon>Vertebrata</taxon>
        <taxon>Euteleostomi</taxon>
        <taxon>Actinopterygii</taxon>
        <taxon>Neopterygii</taxon>
        <taxon>Teleostei</taxon>
        <taxon>Neoteleostei</taxon>
        <taxon>Acanthomorphata</taxon>
        <taxon>Eupercaria</taxon>
        <taxon>Perciformes</taxon>
        <taxon>Notothenioidei</taxon>
        <taxon>Channichthyidae</taxon>
        <taxon>Champsocephalus</taxon>
    </lineage>
</organism>
<evidence type="ECO:0000313" key="3">
    <source>
        <dbReference type="Proteomes" id="UP001331515"/>
    </source>
</evidence>
<proteinExistence type="predicted"/>
<protein>
    <submittedName>
        <fullName evidence="2">Uncharacterized protein</fullName>
    </submittedName>
</protein>